<dbReference type="Pfam" id="PF04248">
    <property type="entry name" value="NTP_transf_9"/>
    <property type="match status" value="2"/>
</dbReference>
<organism evidence="2 3">
    <name type="scientific">Phytoactinopolyspora halotolerans</name>
    <dbReference type="NCBI Taxonomy" id="1981512"/>
    <lineage>
        <taxon>Bacteria</taxon>
        <taxon>Bacillati</taxon>
        <taxon>Actinomycetota</taxon>
        <taxon>Actinomycetes</taxon>
        <taxon>Jiangellales</taxon>
        <taxon>Jiangellaceae</taxon>
        <taxon>Phytoactinopolyspora</taxon>
    </lineage>
</organism>
<name>A0A6L9SEK9_9ACTN</name>
<gene>
    <name evidence="2" type="ORF">G1H10_22960</name>
</gene>
<keyword evidence="3" id="KW-1185">Reference proteome</keyword>
<evidence type="ECO:0000313" key="3">
    <source>
        <dbReference type="Proteomes" id="UP000475214"/>
    </source>
</evidence>
<evidence type="ECO:0000313" key="2">
    <source>
        <dbReference type="EMBL" id="NEE03028.1"/>
    </source>
</evidence>
<protein>
    <submittedName>
        <fullName evidence="2">DUF427 domain-containing protein</fullName>
    </submittedName>
</protein>
<dbReference type="InterPro" id="IPR038694">
    <property type="entry name" value="DUF427_sf"/>
</dbReference>
<feature type="domain" description="DUF427" evidence="1">
    <location>
        <begin position="165"/>
        <end position="256"/>
    </location>
</feature>
<dbReference type="Gene3D" id="2.170.150.40">
    <property type="entry name" value="Domain of unknown function (DUF427)"/>
    <property type="match status" value="2"/>
</dbReference>
<dbReference type="EMBL" id="JAAGOA010000018">
    <property type="protein sequence ID" value="NEE03028.1"/>
    <property type="molecule type" value="Genomic_DNA"/>
</dbReference>
<dbReference type="Proteomes" id="UP000475214">
    <property type="component" value="Unassembled WGS sequence"/>
</dbReference>
<feature type="domain" description="DUF427" evidence="1">
    <location>
        <begin position="38"/>
        <end position="130"/>
    </location>
</feature>
<comment type="caution">
    <text evidence="2">The sequence shown here is derived from an EMBL/GenBank/DDBJ whole genome shotgun (WGS) entry which is preliminary data.</text>
</comment>
<sequence>MTLTLNHGPLSAKPPDATNYRIGGPDHRLLFTDFPRRVRALFGGEVVLDSRRGMQLHETGYLPQLYVPESDLRTDLLESTDRHTTCPFKGTAQYWSIRTSDRSDRVAENAVWGYDDPTEAADWLRGYRCVEFEAMDAWFDEDEEIDGHLRDPYHRVDVRASSRHVRVTAGDDVLAETERPMLLSETGLPNRYYIHPDDVRRDRLEPSATHTVCPYKGTASYYSVRLGDRRIADAAFCYPAPLENAAKAADHVCFLADGVRTEVDGERVD</sequence>
<dbReference type="AlphaFoldDB" id="A0A6L9SEK9"/>
<dbReference type="RefSeq" id="WP_163742096.1">
    <property type="nucleotide sequence ID" value="NZ_JAAGOA010000018.1"/>
</dbReference>
<dbReference type="PANTHER" id="PTHR34310:SF9">
    <property type="entry name" value="BLR5716 PROTEIN"/>
    <property type="match status" value="1"/>
</dbReference>
<reference evidence="2 3" key="1">
    <citation type="submission" date="2020-02" db="EMBL/GenBank/DDBJ databases">
        <authorList>
            <person name="Li X.-J."/>
            <person name="Han X.-M."/>
        </authorList>
    </citation>
    <scope>NUCLEOTIDE SEQUENCE [LARGE SCALE GENOMIC DNA]</scope>
    <source>
        <strain evidence="2 3">CCTCC AB 2017055</strain>
    </source>
</reference>
<accession>A0A6L9SEK9</accession>
<dbReference type="PANTHER" id="PTHR34310">
    <property type="entry name" value="DUF427 DOMAIN PROTEIN (AFU_ORTHOLOGUE AFUA_3G02220)"/>
    <property type="match status" value="1"/>
</dbReference>
<dbReference type="InterPro" id="IPR007361">
    <property type="entry name" value="DUF427"/>
</dbReference>
<evidence type="ECO:0000259" key="1">
    <source>
        <dbReference type="Pfam" id="PF04248"/>
    </source>
</evidence>
<proteinExistence type="predicted"/>